<dbReference type="OrthoDB" id="2902148at2"/>
<evidence type="ECO:0000313" key="2">
    <source>
        <dbReference type="EMBL" id="OAS18878.1"/>
    </source>
</evidence>
<evidence type="ECO:0000259" key="1">
    <source>
        <dbReference type="Pfam" id="PF00535"/>
    </source>
</evidence>
<accession>A0A198AD50</accession>
<dbReference type="CDD" id="cd00761">
    <property type="entry name" value="Glyco_tranf_GTA_type"/>
    <property type="match status" value="1"/>
</dbReference>
<proteinExistence type="predicted"/>
<dbReference type="InterPro" id="IPR001173">
    <property type="entry name" value="Glyco_trans_2-like"/>
</dbReference>
<gene>
    <name evidence="2" type="ORF">A8708_32015</name>
</gene>
<dbReference type="SUPFAM" id="SSF53448">
    <property type="entry name" value="Nucleotide-diphospho-sugar transferases"/>
    <property type="match status" value="1"/>
</dbReference>
<organism evidence="2 3">
    <name type="scientific">Paenibacillus oryzisoli</name>
    <dbReference type="NCBI Taxonomy" id="1850517"/>
    <lineage>
        <taxon>Bacteria</taxon>
        <taxon>Bacillati</taxon>
        <taxon>Bacillota</taxon>
        <taxon>Bacilli</taxon>
        <taxon>Bacillales</taxon>
        <taxon>Paenibacillaceae</taxon>
        <taxon>Paenibacillus</taxon>
    </lineage>
</organism>
<evidence type="ECO:0000313" key="3">
    <source>
        <dbReference type="Proteomes" id="UP000078454"/>
    </source>
</evidence>
<dbReference type="Gene3D" id="3.90.550.10">
    <property type="entry name" value="Spore Coat Polysaccharide Biosynthesis Protein SpsA, Chain A"/>
    <property type="match status" value="1"/>
</dbReference>
<name>A0A198AD50_9BACL</name>
<dbReference type="RefSeq" id="WP_068664016.1">
    <property type="nucleotide sequence ID" value="NZ_LYPB01000061.1"/>
</dbReference>
<keyword evidence="3" id="KW-1185">Reference proteome</keyword>
<comment type="caution">
    <text evidence="2">The sequence shown here is derived from an EMBL/GenBank/DDBJ whole genome shotgun (WGS) entry which is preliminary data.</text>
</comment>
<dbReference type="Pfam" id="PF00535">
    <property type="entry name" value="Glycos_transf_2"/>
    <property type="match status" value="1"/>
</dbReference>
<dbReference type="Proteomes" id="UP000078454">
    <property type="component" value="Unassembled WGS sequence"/>
</dbReference>
<dbReference type="EMBL" id="LYPB01000061">
    <property type="protein sequence ID" value="OAS18878.1"/>
    <property type="molecule type" value="Genomic_DNA"/>
</dbReference>
<feature type="domain" description="Glycosyltransferase 2-like" evidence="1">
    <location>
        <begin position="128"/>
        <end position="249"/>
    </location>
</feature>
<dbReference type="AlphaFoldDB" id="A0A198AD50"/>
<protein>
    <recommendedName>
        <fullName evidence="1">Glycosyltransferase 2-like domain-containing protein</fullName>
    </recommendedName>
</protein>
<dbReference type="STRING" id="1850517.A8708_32015"/>
<dbReference type="InterPro" id="IPR029044">
    <property type="entry name" value="Nucleotide-diphossugar_trans"/>
</dbReference>
<sequence>MKAIRKKTVRRHMAVRVHVSRKTVKKSVRRTSIRKRIRSQTDIELSWRKQAYLAGRQDALAQAKGKRVYGKKSVNPFWVKWLQSQSQLTGVSNYAAASNGYSAGYYEAVGRQAPNWILLPTQAKVGAIVTVRNAEGTIGKVLEELNRMPLHEIIVIVYGSTDRTLERIRGKSDALIIHYPERIGPHVGRAIGAKLSKSDILLFLEGEEVIRAQHVIPFLQEIERGAHIALNNRTPYLPPFAEWDALTVMKQFLNISFNRPDLQANSLSDVPHALSRHALNHVDYNELMVPPKALIHAILAGLHITSQASIPTMGWQKEPGPEKLQQGIGDHVEALECAMRERGERIDFPDLIRKREIIKEE</sequence>
<reference evidence="2 3" key="1">
    <citation type="submission" date="2016-05" db="EMBL/GenBank/DDBJ databases">
        <title>Paenibacillus sp. 1ZS3-15 nov., isolated from the rhizosphere soil.</title>
        <authorList>
            <person name="Zhang X.X."/>
            <person name="Zhang J."/>
        </authorList>
    </citation>
    <scope>NUCLEOTIDE SEQUENCE [LARGE SCALE GENOMIC DNA]</scope>
    <source>
        <strain evidence="2 3">1ZS3-15</strain>
    </source>
</reference>